<dbReference type="EMBL" id="PISP01000005">
    <property type="protein sequence ID" value="PKD42794.1"/>
    <property type="molecule type" value="Genomic_DNA"/>
</dbReference>
<keyword evidence="3" id="KW-1185">Reference proteome</keyword>
<reference evidence="2 3" key="1">
    <citation type="submission" date="2017-11" db="EMBL/GenBank/DDBJ databases">
        <title>Rhodohalobacter 15182 sp. nov., isolated from a salt lake.</title>
        <authorList>
            <person name="Han S."/>
        </authorList>
    </citation>
    <scope>NUCLEOTIDE SEQUENCE [LARGE SCALE GENOMIC DNA]</scope>
    <source>
        <strain evidence="2 3">15182</strain>
    </source>
</reference>
<name>A0A2N0VF17_9BACT</name>
<organism evidence="2 3">
    <name type="scientific">Rhodohalobacter barkolensis</name>
    <dbReference type="NCBI Taxonomy" id="2053187"/>
    <lineage>
        <taxon>Bacteria</taxon>
        <taxon>Pseudomonadati</taxon>
        <taxon>Balneolota</taxon>
        <taxon>Balneolia</taxon>
        <taxon>Balneolales</taxon>
        <taxon>Balneolaceae</taxon>
        <taxon>Rhodohalobacter</taxon>
    </lineage>
</organism>
<dbReference type="RefSeq" id="WP_101074044.1">
    <property type="nucleotide sequence ID" value="NZ_PISP01000005.1"/>
</dbReference>
<comment type="caution">
    <text evidence="2">The sequence shown here is derived from an EMBL/GenBank/DDBJ whole genome shotgun (WGS) entry which is preliminary data.</text>
</comment>
<evidence type="ECO:0000313" key="2">
    <source>
        <dbReference type="EMBL" id="PKD42794.1"/>
    </source>
</evidence>
<feature type="chain" id="PRO_5014800075" description="Nuclear transport factor 2 family protein" evidence="1">
    <location>
        <begin position="20"/>
        <end position="156"/>
    </location>
</feature>
<evidence type="ECO:0000313" key="3">
    <source>
        <dbReference type="Proteomes" id="UP000233398"/>
    </source>
</evidence>
<dbReference type="Proteomes" id="UP000233398">
    <property type="component" value="Unassembled WGS sequence"/>
</dbReference>
<feature type="signal peptide" evidence="1">
    <location>
        <begin position="1"/>
        <end position="19"/>
    </location>
</feature>
<evidence type="ECO:0008006" key="4">
    <source>
        <dbReference type="Google" id="ProtNLM"/>
    </source>
</evidence>
<dbReference type="Pfam" id="PF12893">
    <property type="entry name" value="Lumazine_bd_2"/>
    <property type="match status" value="1"/>
</dbReference>
<sequence length="156" mass="17639">MKKLTWFLLILLSTSPIMAQSFEESMDESDDVRETIMTLFEGMESADGDVLRSVLDENATLHTVKSTETGTELDETDISSFIESVEGSEPGTLIEEILYISVNVDGDLATAWMDYHFYRGVEFSHCGVNSMNLIRKAGEWKIFSIVDTRRTEDCME</sequence>
<evidence type="ECO:0000256" key="1">
    <source>
        <dbReference type="SAM" id="SignalP"/>
    </source>
</evidence>
<keyword evidence="1" id="KW-0732">Signal</keyword>
<dbReference type="InterPro" id="IPR032710">
    <property type="entry name" value="NTF2-like_dom_sf"/>
</dbReference>
<gene>
    <name evidence="2" type="ORF">CWD77_13145</name>
</gene>
<dbReference type="OrthoDB" id="117186at2"/>
<dbReference type="InterPro" id="IPR039437">
    <property type="entry name" value="FrzH/put_lumazine-bd"/>
</dbReference>
<dbReference type="SUPFAM" id="SSF54427">
    <property type="entry name" value="NTF2-like"/>
    <property type="match status" value="1"/>
</dbReference>
<accession>A0A2N0VF17</accession>
<protein>
    <recommendedName>
        <fullName evidence="4">Nuclear transport factor 2 family protein</fullName>
    </recommendedName>
</protein>
<dbReference type="Gene3D" id="3.10.450.50">
    <property type="match status" value="1"/>
</dbReference>
<proteinExistence type="predicted"/>
<dbReference type="AlphaFoldDB" id="A0A2N0VF17"/>